<feature type="DNA-binding region" description="H-T-H motif" evidence="5">
    <location>
        <begin position="42"/>
        <end position="61"/>
    </location>
</feature>
<dbReference type="PROSITE" id="PS50977">
    <property type="entry name" value="HTH_TETR_2"/>
    <property type="match status" value="1"/>
</dbReference>
<dbReference type="InterPro" id="IPR041612">
    <property type="entry name" value="YfiR_C"/>
</dbReference>
<feature type="domain" description="HTH tetR-type" evidence="6">
    <location>
        <begin position="19"/>
        <end position="79"/>
    </location>
</feature>
<keyword evidence="1" id="KW-0678">Repressor</keyword>
<sequence>MSITTRRARSENKKTLLREESVRRLTASAVRLIVEKGYHASTLQEIADGAGLTKGAIFFYFDSKENLLLNILDRAEMEIVDTLIEHLDTLQTTAAEKIAAFFRFTSQQGISRPYELLCLIKMSIEGRNSTELADKRVYQIYERIRGKLEEIVREGKSTGEFAPSLPSSEFASVIIAMHDGMMLEWHRRGKDIDGKILVRTVWKTILNGVVVKQPTEDDRATGRN</sequence>
<reference evidence="7 8" key="1">
    <citation type="submission" date="2016-10" db="EMBL/GenBank/DDBJ databases">
        <authorList>
            <person name="de Groot N.N."/>
        </authorList>
    </citation>
    <scope>NUCLEOTIDE SEQUENCE [LARGE SCALE GENOMIC DNA]</scope>
    <source>
        <strain evidence="8">L7-484,KACC 16230,DSM 25025</strain>
    </source>
</reference>
<dbReference type="SUPFAM" id="SSF48498">
    <property type="entry name" value="Tetracyclin repressor-like, C-terminal domain"/>
    <property type="match status" value="1"/>
</dbReference>
<dbReference type="PANTHER" id="PTHR30055:SF175">
    <property type="entry name" value="HTH-TYPE TRANSCRIPTIONAL REPRESSOR KSTR2"/>
    <property type="match status" value="1"/>
</dbReference>
<keyword evidence="3 5" id="KW-0238">DNA-binding</keyword>
<dbReference type="GO" id="GO:0003700">
    <property type="term" value="F:DNA-binding transcription factor activity"/>
    <property type="evidence" value="ECO:0007669"/>
    <property type="project" value="TreeGrafter"/>
</dbReference>
<evidence type="ECO:0000256" key="2">
    <source>
        <dbReference type="ARBA" id="ARBA00023015"/>
    </source>
</evidence>
<dbReference type="EMBL" id="FNIT01000002">
    <property type="protein sequence ID" value="SDN81814.1"/>
    <property type="molecule type" value="Genomic_DNA"/>
</dbReference>
<dbReference type="RefSeq" id="WP_090669790.1">
    <property type="nucleotide sequence ID" value="NZ_FNIT01000002.1"/>
</dbReference>
<name>A0A1H0EHA2_9HYPH</name>
<dbReference type="SUPFAM" id="SSF46689">
    <property type="entry name" value="Homeodomain-like"/>
    <property type="match status" value="1"/>
</dbReference>
<dbReference type="PANTHER" id="PTHR30055">
    <property type="entry name" value="HTH-TYPE TRANSCRIPTIONAL REGULATOR RUTR"/>
    <property type="match status" value="1"/>
</dbReference>
<dbReference type="PRINTS" id="PR00455">
    <property type="entry name" value="HTHTETR"/>
</dbReference>
<keyword evidence="2" id="KW-0805">Transcription regulation</keyword>
<keyword evidence="4" id="KW-0804">Transcription</keyword>
<evidence type="ECO:0000256" key="1">
    <source>
        <dbReference type="ARBA" id="ARBA00022491"/>
    </source>
</evidence>
<dbReference type="OrthoDB" id="5293556at2"/>
<dbReference type="InterPro" id="IPR023772">
    <property type="entry name" value="DNA-bd_HTH_TetR-type_CS"/>
</dbReference>
<accession>A0A1H0EHA2</accession>
<dbReference type="STRING" id="1166073.SAMN05192530_10241"/>
<dbReference type="GO" id="GO:0000976">
    <property type="term" value="F:transcription cis-regulatory region binding"/>
    <property type="evidence" value="ECO:0007669"/>
    <property type="project" value="TreeGrafter"/>
</dbReference>
<dbReference type="AlphaFoldDB" id="A0A1H0EHA2"/>
<evidence type="ECO:0000256" key="3">
    <source>
        <dbReference type="ARBA" id="ARBA00023125"/>
    </source>
</evidence>
<dbReference type="InterPro" id="IPR009057">
    <property type="entry name" value="Homeodomain-like_sf"/>
</dbReference>
<dbReference type="Proteomes" id="UP000198793">
    <property type="component" value="Unassembled WGS sequence"/>
</dbReference>
<evidence type="ECO:0000313" key="8">
    <source>
        <dbReference type="Proteomes" id="UP000198793"/>
    </source>
</evidence>
<dbReference type="InterPro" id="IPR036271">
    <property type="entry name" value="Tet_transcr_reg_TetR-rel_C_sf"/>
</dbReference>
<keyword evidence="8" id="KW-1185">Reference proteome</keyword>
<organism evidence="7 8">
    <name type="scientific">Aureimonas jatrophae</name>
    <dbReference type="NCBI Taxonomy" id="1166073"/>
    <lineage>
        <taxon>Bacteria</taxon>
        <taxon>Pseudomonadati</taxon>
        <taxon>Pseudomonadota</taxon>
        <taxon>Alphaproteobacteria</taxon>
        <taxon>Hyphomicrobiales</taxon>
        <taxon>Aurantimonadaceae</taxon>
        <taxon>Aureimonas</taxon>
    </lineage>
</organism>
<evidence type="ECO:0000256" key="5">
    <source>
        <dbReference type="PROSITE-ProRule" id="PRU00335"/>
    </source>
</evidence>
<evidence type="ECO:0000256" key="4">
    <source>
        <dbReference type="ARBA" id="ARBA00023163"/>
    </source>
</evidence>
<dbReference type="Gene3D" id="1.10.357.10">
    <property type="entry name" value="Tetracycline Repressor, domain 2"/>
    <property type="match status" value="1"/>
</dbReference>
<protein>
    <submittedName>
        <fullName evidence="7">DNA-binding transcriptional regulator, AcrR family</fullName>
    </submittedName>
</protein>
<evidence type="ECO:0000259" key="6">
    <source>
        <dbReference type="PROSITE" id="PS50977"/>
    </source>
</evidence>
<proteinExistence type="predicted"/>
<dbReference type="PROSITE" id="PS01081">
    <property type="entry name" value="HTH_TETR_1"/>
    <property type="match status" value="1"/>
</dbReference>
<evidence type="ECO:0000313" key="7">
    <source>
        <dbReference type="EMBL" id="SDN81814.1"/>
    </source>
</evidence>
<dbReference type="Pfam" id="PF00440">
    <property type="entry name" value="TetR_N"/>
    <property type="match status" value="1"/>
</dbReference>
<dbReference type="InterPro" id="IPR001647">
    <property type="entry name" value="HTH_TetR"/>
</dbReference>
<dbReference type="Pfam" id="PF17922">
    <property type="entry name" value="TetR_C_17"/>
    <property type="match status" value="1"/>
</dbReference>
<gene>
    <name evidence="7" type="ORF">SAMN05192530_10241</name>
</gene>
<dbReference type="InterPro" id="IPR050109">
    <property type="entry name" value="HTH-type_TetR-like_transc_reg"/>
</dbReference>